<dbReference type="InterPro" id="IPR036388">
    <property type="entry name" value="WH-like_DNA-bd_sf"/>
</dbReference>
<evidence type="ECO:0000256" key="1">
    <source>
        <dbReference type="ARBA" id="ARBA00023015"/>
    </source>
</evidence>
<dbReference type="SUPFAM" id="SSF48008">
    <property type="entry name" value="GntR ligand-binding domain-like"/>
    <property type="match status" value="1"/>
</dbReference>
<dbReference type="RefSeq" id="WP_394401676.1">
    <property type="nucleotide sequence ID" value="NZ_JBIGHW010000019.1"/>
</dbReference>
<feature type="domain" description="HTH gntR-type" evidence="4">
    <location>
        <begin position="17"/>
        <end position="84"/>
    </location>
</feature>
<dbReference type="Gene3D" id="1.10.10.10">
    <property type="entry name" value="Winged helix-like DNA-binding domain superfamily/Winged helix DNA-binding domain"/>
    <property type="match status" value="1"/>
</dbReference>
<protein>
    <submittedName>
        <fullName evidence="5">GntR family transcriptional regulator</fullName>
    </submittedName>
</protein>
<dbReference type="InterPro" id="IPR008920">
    <property type="entry name" value="TF_FadR/GntR_C"/>
</dbReference>
<comment type="caution">
    <text evidence="5">The sequence shown here is derived from an EMBL/GenBank/DDBJ whole genome shotgun (WGS) entry which is preliminary data.</text>
</comment>
<dbReference type="PANTHER" id="PTHR43537">
    <property type="entry name" value="TRANSCRIPTIONAL REGULATOR, GNTR FAMILY"/>
    <property type="match status" value="1"/>
</dbReference>
<dbReference type="SUPFAM" id="SSF46785">
    <property type="entry name" value="Winged helix' DNA-binding domain"/>
    <property type="match status" value="1"/>
</dbReference>
<gene>
    <name evidence="5" type="ORF">ACG0Z3_21560</name>
</gene>
<dbReference type="SMART" id="SM00345">
    <property type="entry name" value="HTH_GNTR"/>
    <property type="match status" value="1"/>
</dbReference>
<keyword evidence="6" id="KW-1185">Reference proteome</keyword>
<dbReference type="PANTHER" id="PTHR43537:SF53">
    <property type="entry name" value="HTH-TYPE TRANSCRIPTIONAL REPRESSOR NANR"/>
    <property type="match status" value="1"/>
</dbReference>
<keyword evidence="2" id="KW-0238">DNA-binding</keyword>
<dbReference type="Pfam" id="PF00392">
    <property type="entry name" value="GntR"/>
    <property type="match status" value="1"/>
</dbReference>
<dbReference type="EMBL" id="JBIGHW010000019">
    <property type="protein sequence ID" value="MFG6443287.1"/>
    <property type="molecule type" value="Genomic_DNA"/>
</dbReference>
<dbReference type="Proteomes" id="UP001606301">
    <property type="component" value="Unassembled WGS sequence"/>
</dbReference>
<dbReference type="CDD" id="cd07377">
    <property type="entry name" value="WHTH_GntR"/>
    <property type="match status" value="1"/>
</dbReference>
<dbReference type="PRINTS" id="PR00035">
    <property type="entry name" value="HTHGNTR"/>
</dbReference>
<evidence type="ECO:0000259" key="4">
    <source>
        <dbReference type="PROSITE" id="PS50949"/>
    </source>
</evidence>
<reference evidence="5 6" key="1">
    <citation type="submission" date="2024-08" db="EMBL/GenBank/DDBJ databases">
        <authorList>
            <person name="Lu H."/>
        </authorList>
    </citation>
    <scope>NUCLEOTIDE SEQUENCE [LARGE SCALE GENOMIC DNA]</scope>
    <source>
        <strain evidence="5 6">LKC17W</strain>
    </source>
</reference>
<dbReference type="InterPro" id="IPR000524">
    <property type="entry name" value="Tscrpt_reg_HTH_GntR"/>
</dbReference>
<dbReference type="InterPro" id="IPR011711">
    <property type="entry name" value="GntR_C"/>
</dbReference>
<keyword evidence="3" id="KW-0804">Transcription</keyword>
<proteinExistence type="predicted"/>
<evidence type="ECO:0000256" key="2">
    <source>
        <dbReference type="ARBA" id="ARBA00023125"/>
    </source>
</evidence>
<dbReference type="InterPro" id="IPR036390">
    <property type="entry name" value="WH_DNA-bd_sf"/>
</dbReference>
<organism evidence="5 6">
    <name type="scientific">Pelomonas margarita</name>
    <dbReference type="NCBI Taxonomy" id="3299031"/>
    <lineage>
        <taxon>Bacteria</taxon>
        <taxon>Pseudomonadati</taxon>
        <taxon>Pseudomonadota</taxon>
        <taxon>Betaproteobacteria</taxon>
        <taxon>Burkholderiales</taxon>
        <taxon>Sphaerotilaceae</taxon>
        <taxon>Roseateles</taxon>
    </lineage>
</organism>
<evidence type="ECO:0000313" key="6">
    <source>
        <dbReference type="Proteomes" id="UP001606301"/>
    </source>
</evidence>
<dbReference type="Pfam" id="PF07729">
    <property type="entry name" value="FCD"/>
    <property type="match status" value="1"/>
</dbReference>
<dbReference type="PROSITE" id="PS50949">
    <property type="entry name" value="HTH_GNTR"/>
    <property type="match status" value="1"/>
</dbReference>
<keyword evidence="1" id="KW-0805">Transcription regulation</keyword>
<accession>A0ABW7FPQ0</accession>
<evidence type="ECO:0000313" key="5">
    <source>
        <dbReference type="EMBL" id="MFG6443287.1"/>
    </source>
</evidence>
<dbReference type="Gene3D" id="1.20.120.530">
    <property type="entry name" value="GntR ligand-binding domain-like"/>
    <property type="match status" value="1"/>
</dbReference>
<sequence>MDDDFSERAALPVEHGGDRKAQLVETLRRRILSLELKPGAIVDEVELGAEFGLSRPPVRELLRQMAAEGYLELAPNRATRVSALSYESIRSFFQCAPVIYSATTQLAAERATPADVARLRAIQARFKEAIAAHDIDLRIHCNDQFHLEIGKIANNAHFMPSLQRVLLDHARLGKIFHQPSPSAEKSFTSMAVHEHDLIIDAIERQDASAAVEIIRTHMELSRRRMSSYAMPDFLNIPLAS</sequence>
<name>A0ABW7FPQ0_9BURK</name>
<dbReference type="SMART" id="SM00895">
    <property type="entry name" value="FCD"/>
    <property type="match status" value="1"/>
</dbReference>
<evidence type="ECO:0000256" key="3">
    <source>
        <dbReference type="ARBA" id="ARBA00023163"/>
    </source>
</evidence>